<comment type="similarity">
    <text evidence="2 7 8">In the C-terminal section; belongs to the NAD synthetase family.</text>
</comment>
<evidence type="ECO:0000256" key="6">
    <source>
        <dbReference type="ARBA" id="ARBA00023027"/>
    </source>
</evidence>
<feature type="binding site" evidence="7">
    <location>
        <position position="440"/>
    </location>
    <ligand>
        <name>deamido-NAD(+)</name>
        <dbReference type="ChEBI" id="CHEBI:58437"/>
        <note>ligand shared between two neighboring subunits</note>
    </ligand>
</feature>
<keyword evidence="12" id="KW-0808">Transferase</keyword>
<dbReference type="InterPro" id="IPR014729">
    <property type="entry name" value="Rossmann-like_a/b/a_fold"/>
</dbReference>
<dbReference type="HAMAP" id="MF_02090">
    <property type="entry name" value="NadE_glutamine_dep"/>
    <property type="match status" value="1"/>
</dbReference>
<evidence type="ECO:0000256" key="3">
    <source>
        <dbReference type="ARBA" id="ARBA00022598"/>
    </source>
</evidence>
<dbReference type="GO" id="GO:0009435">
    <property type="term" value="P:NAD+ biosynthetic process"/>
    <property type="evidence" value="ECO:0007669"/>
    <property type="project" value="UniProtKB-UniRule"/>
</dbReference>
<feature type="active site" description="Proton acceptor; for glutaminase activity" evidence="7">
    <location>
        <position position="44"/>
    </location>
</feature>
<feature type="region of interest" description="Disordered" evidence="10">
    <location>
        <begin position="484"/>
        <end position="514"/>
    </location>
</feature>
<dbReference type="GO" id="GO:0003952">
    <property type="term" value="F:NAD+ synthase (glutamine-hydrolyzing) activity"/>
    <property type="evidence" value="ECO:0007669"/>
    <property type="project" value="UniProtKB-UniRule"/>
</dbReference>
<comment type="pathway">
    <text evidence="1 7 8">Cofactor biosynthesis; NAD(+) biosynthesis; NAD(+) from deamido-NAD(+) (L-Gln route): step 1/1.</text>
</comment>
<sequence>MAQLRIALAQTNPTVGDLSANADKLIAWTRDAAEREAHLVVFTEMFLTGYPVEDLVLRTSFVDASIRTLEEVARRLEREGLGHLPVVVGYVDRADLAPRVGQPKGAPLDAAALLYKGEVVTRTAKHHLPNYGVFDEYRYFVRGDRLPIFRLHGVDVAIAVCEDLWQEGGPVSVVGQAGAGLLVAPNASPYEKEKDDVRLELCARRAREAGCGLLYVNQVGGQDELVFDGDSIVVDKSGELVARAGQFKEELLVVDLDGLPVSDAEPGTYPYDAGDGSTITVERLVLSAEPVAPYPAVPAAVPERLDLHAEVYSALVLAVRDYVAKNGFQSVILGLSGGIDSALTATIASDAIGPSRVNVVLMPSRYSSDHSLADAEDLVRRQGVNAQVVPIADIVNAFEKEIELSGLAAENLQARVRGMILMGLSNEHGHLVLTTGNKSELATGYSTLYGDSAGGFAPIKDVPKTMVWELSRWRNAHSDPDFLLQADQPIPENSITKEPSAELRPDQRDTDSLPPYEVLDRLLDDYVEKDMGSQELIAAGHDPALVTRVIRLVDLAEYKRRQYPPGPKITPKNFGRDRRLPITNRWRETTG</sequence>
<dbReference type="InterPro" id="IPR036526">
    <property type="entry name" value="C-N_Hydrolase_sf"/>
</dbReference>
<evidence type="ECO:0000256" key="4">
    <source>
        <dbReference type="ARBA" id="ARBA00022741"/>
    </source>
</evidence>
<dbReference type="CDD" id="cd07570">
    <property type="entry name" value="GAT_Gln-NAD-synth"/>
    <property type="match status" value="1"/>
</dbReference>
<dbReference type="AlphaFoldDB" id="A0A1M4E6A8"/>
<dbReference type="EC" id="6.3.5.1" evidence="7 8"/>
<comment type="catalytic activity">
    <reaction evidence="7 8">
        <text>deamido-NAD(+) + L-glutamine + ATP + H2O = L-glutamate + AMP + diphosphate + NAD(+) + H(+)</text>
        <dbReference type="Rhea" id="RHEA:24384"/>
        <dbReference type="ChEBI" id="CHEBI:15377"/>
        <dbReference type="ChEBI" id="CHEBI:15378"/>
        <dbReference type="ChEBI" id="CHEBI:29985"/>
        <dbReference type="ChEBI" id="CHEBI:30616"/>
        <dbReference type="ChEBI" id="CHEBI:33019"/>
        <dbReference type="ChEBI" id="CHEBI:57540"/>
        <dbReference type="ChEBI" id="CHEBI:58359"/>
        <dbReference type="ChEBI" id="CHEBI:58437"/>
        <dbReference type="ChEBI" id="CHEBI:456215"/>
        <dbReference type="EC" id="6.3.5.1"/>
    </reaction>
</comment>
<accession>A0A1M4E6A8</accession>
<dbReference type="SUPFAM" id="SSF52402">
    <property type="entry name" value="Adenine nucleotide alpha hydrolases-like"/>
    <property type="match status" value="1"/>
</dbReference>
<keyword evidence="6 7" id="KW-0520">NAD</keyword>
<dbReference type="GO" id="GO:0005737">
    <property type="term" value="C:cytoplasm"/>
    <property type="evidence" value="ECO:0007669"/>
    <property type="project" value="InterPro"/>
</dbReference>
<dbReference type="InterPro" id="IPR022310">
    <property type="entry name" value="NAD/GMP_synthase"/>
</dbReference>
<evidence type="ECO:0000256" key="9">
    <source>
        <dbReference type="RuleBase" id="RU003811"/>
    </source>
</evidence>
<dbReference type="Gene3D" id="3.40.50.620">
    <property type="entry name" value="HUPs"/>
    <property type="match status" value="1"/>
</dbReference>
<feature type="active site" description="Nucleophile; for glutaminase activity" evidence="7">
    <location>
        <position position="161"/>
    </location>
</feature>
<keyword evidence="3 7" id="KW-0436">Ligase</keyword>
<feature type="binding site" evidence="7">
    <location>
        <position position="131"/>
    </location>
    <ligand>
        <name>L-glutamine</name>
        <dbReference type="ChEBI" id="CHEBI:58359"/>
    </ligand>
</feature>
<keyword evidence="12" id="KW-0315">Glutamine amidotransferase</keyword>
<evidence type="ECO:0000259" key="11">
    <source>
        <dbReference type="PROSITE" id="PS50263"/>
    </source>
</evidence>
<evidence type="ECO:0000256" key="10">
    <source>
        <dbReference type="SAM" id="MobiDB-lite"/>
    </source>
</evidence>
<dbReference type="InterPro" id="IPR003694">
    <property type="entry name" value="NAD_synthase"/>
</dbReference>
<dbReference type="CDD" id="cd00553">
    <property type="entry name" value="NAD_synthase"/>
    <property type="match status" value="1"/>
</dbReference>
<feature type="binding site" evidence="7">
    <location>
        <position position="194"/>
    </location>
    <ligand>
        <name>L-glutamine</name>
        <dbReference type="ChEBI" id="CHEBI:58359"/>
    </ligand>
</feature>
<evidence type="ECO:0000256" key="7">
    <source>
        <dbReference type="HAMAP-Rule" id="MF_02090"/>
    </source>
</evidence>
<feature type="compositionally biased region" description="Basic and acidic residues" evidence="10">
    <location>
        <begin position="499"/>
        <end position="511"/>
    </location>
</feature>
<dbReference type="InterPro" id="IPR003010">
    <property type="entry name" value="C-N_Hydrolase"/>
</dbReference>
<dbReference type="Gene3D" id="3.60.110.10">
    <property type="entry name" value="Carbon-nitrogen hydrolase"/>
    <property type="match status" value="1"/>
</dbReference>
<dbReference type="SUPFAM" id="SSF56317">
    <property type="entry name" value="Carbon-nitrogen hydrolase"/>
    <property type="match status" value="1"/>
</dbReference>
<keyword evidence="5 7" id="KW-0067">ATP-binding</keyword>
<feature type="binding site" evidence="7">
    <location>
        <position position="435"/>
    </location>
    <ligand>
        <name>ATP</name>
        <dbReference type="ChEBI" id="CHEBI:30616"/>
    </ligand>
</feature>
<reference evidence="12" key="1">
    <citation type="submission" date="2016-04" db="EMBL/GenBank/DDBJ databases">
        <authorList>
            <person name="Evans L.H."/>
            <person name="Alamgir A."/>
            <person name="Owens N."/>
            <person name="Weber N.D."/>
            <person name="Virtaneva K."/>
            <person name="Barbian K."/>
            <person name="Babar A."/>
            <person name="Rosenke K."/>
        </authorList>
    </citation>
    <scope>NUCLEOTIDE SEQUENCE</scope>
    <source>
        <strain evidence="12">Nono1</strain>
    </source>
</reference>
<name>A0A1M4E6A8_9ACTN</name>
<feature type="binding site" evidence="7">
    <location>
        <begin position="334"/>
        <end position="341"/>
    </location>
    <ligand>
        <name>ATP</name>
        <dbReference type="ChEBI" id="CHEBI:30616"/>
    </ligand>
</feature>
<comment type="function">
    <text evidence="7">Catalyzes the ATP-dependent amidation of deamido-NAD to form NAD. Uses L-glutamine as a nitrogen source.</text>
</comment>
<comment type="caution">
    <text evidence="7">Lacks conserved residue(s) required for the propagation of feature annotation.</text>
</comment>
<evidence type="ECO:0000256" key="2">
    <source>
        <dbReference type="ARBA" id="ARBA00007145"/>
    </source>
</evidence>
<organism evidence="12">
    <name type="scientific">Nonomuraea gerenzanensis</name>
    <dbReference type="NCBI Taxonomy" id="93944"/>
    <lineage>
        <taxon>Bacteria</taxon>
        <taxon>Bacillati</taxon>
        <taxon>Actinomycetota</taxon>
        <taxon>Actinomycetes</taxon>
        <taxon>Streptosporangiales</taxon>
        <taxon>Streptosporangiaceae</taxon>
        <taxon>Nonomuraea</taxon>
    </lineage>
</organism>
<dbReference type="UniPathway" id="UPA00253">
    <property type="reaction ID" value="UER00334"/>
</dbReference>
<dbReference type="InterPro" id="IPR014445">
    <property type="entry name" value="Gln-dep_NAD_synthase"/>
</dbReference>
<dbReference type="GO" id="GO:0004359">
    <property type="term" value="F:glutaminase activity"/>
    <property type="evidence" value="ECO:0007669"/>
    <property type="project" value="InterPro"/>
</dbReference>
<dbReference type="PIRSF" id="PIRSF006630">
    <property type="entry name" value="NADS_GAT"/>
    <property type="match status" value="1"/>
</dbReference>
<dbReference type="Pfam" id="PF00795">
    <property type="entry name" value="CN_hydrolase"/>
    <property type="match status" value="1"/>
</dbReference>
<gene>
    <name evidence="7" type="primary">nadE</name>
    <name evidence="12" type="ORF">BN4615_P3897</name>
</gene>
<dbReference type="RefSeq" id="WP_225273517.1">
    <property type="nucleotide sequence ID" value="NZ_CP084058.1"/>
</dbReference>
<feature type="domain" description="CN hydrolase" evidence="11">
    <location>
        <begin position="4"/>
        <end position="258"/>
    </location>
</feature>
<dbReference type="GO" id="GO:0008795">
    <property type="term" value="F:NAD+ synthase activity"/>
    <property type="evidence" value="ECO:0007669"/>
    <property type="project" value="UniProtKB-UniRule"/>
</dbReference>
<feature type="binding site" evidence="7">
    <location>
        <position position="188"/>
    </location>
    <ligand>
        <name>L-glutamine</name>
        <dbReference type="ChEBI" id="CHEBI:58359"/>
    </ligand>
</feature>
<evidence type="ECO:0000313" key="12">
    <source>
        <dbReference type="EMBL" id="SBO94381.1"/>
    </source>
</evidence>
<dbReference type="NCBIfam" id="TIGR00552">
    <property type="entry name" value="nadE"/>
    <property type="match status" value="1"/>
</dbReference>
<feature type="active site" description="For glutaminase activity" evidence="7">
    <location>
        <position position="125"/>
    </location>
</feature>
<dbReference type="GO" id="GO:0016740">
    <property type="term" value="F:transferase activity"/>
    <property type="evidence" value="ECO:0007669"/>
    <property type="project" value="UniProtKB-KW"/>
</dbReference>
<feature type="binding site" evidence="7">
    <location>
        <position position="559"/>
    </location>
    <ligand>
        <name>deamido-NAD(+)</name>
        <dbReference type="ChEBI" id="CHEBI:58437"/>
        <note>ligand shared between two neighboring subunits</note>
    </ligand>
</feature>
<dbReference type="GO" id="GO:0005524">
    <property type="term" value="F:ATP binding"/>
    <property type="evidence" value="ECO:0007669"/>
    <property type="project" value="UniProtKB-UniRule"/>
</dbReference>
<evidence type="ECO:0000256" key="8">
    <source>
        <dbReference type="PIRNR" id="PIRNR006630"/>
    </source>
</evidence>
<protein>
    <recommendedName>
        <fullName evidence="7 8">Glutamine-dependent NAD(+) synthetase</fullName>
        <ecNumber evidence="7 8">6.3.5.1</ecNumber>
    </recommendedName>
    <alternativeName>
        <fullName evidence="7 8">NAD(+) synthase [glutamine-hydrolyzing]</fullName>
    </alternativeName>
</protein>
<keyword evidence="4 7" id="KW-0547">Nucleotide-binding</keyword>
<dbReference type="EMBL" id="LT559118">
    <property type="protein sequence ID" value="SBO94381.1"/>
    <property type="molecule type" value="Genomic_DNA"/>
</dbReference>
<dbReference type="PANTHER" id="PTHR23090">
    <property type="entry name" value="NH 3 /GLUTAMINE-DEPENDENT NAD + SYNTHETASE"/>
    <property type="match status" value="1"/>
</dbReference>
<evidence type="ECO:0000256" key="1">
    <source>
        <dbReference type="ARBA" id="ARBA00005188"/>
    </source>
</evidence>
<proteinExistence type="inferred from homology"/>
<evidence type="ECO:0000256" key="5">
    <source>
        <dbReference type="ARBA" id="ARBA00022840"/>
    </source>
</evidence>
<dbReference type="NCBIfam" id="NF010588">
    <property type="entry name" value="PRK13981.1"/>
    <property type="match status" value="1"/>
</dbReference>
<dbReference type="Pfam" id="PF02540">
    <property type="entry name" value="NAD_synthase"/>
    <property type="match status" value="1"/>
</dbReference>
<dbReference type="PROSITE" id="PS50263">
    <property type="entry name" value="CN_HYDROLASE"/>
    <property type="match status" value="1"/>
</dbReference>
<dbReference type="FunFam" id="3.40.50.620:FF:000106">
    <property type="entry name" value="Glutamine-dependent NAD(+) synthetase"/>
    <property type="match status" value="1"/>
</dbReference>
<dbReference type="PANTHER" id="PTHR23090:SF9">
    <property type="entry name" value="GLUTAMINE-DEPENDENT NAD(+) SYNTHETASE"/>
    <property type="match status" value="1"/>
</dbReference>
<feature type="binding site" evidence="7">
    <location>
        <position position="411"/>
    </location>
    <ligand>
        <name>deamido-NAD(+)</name>
        <dbReference type="ChEBI" id="CHEBI:58437"/>
        <note>ligand shared between two neighboring subunits</note>
    </ligand>
</feature>
<comment type="similarity">
    <text evidence="9">Belongs to the NAD synthetase family.</text>
</comment>